<evidence type="ECO:0000256" key="2">
    <source>
        <dbReference type="ARBA" id="ARBA00022723"/>
    </source>
</evidence>
<evidence type="ECO:0000256" key="6">
    <source>
        <dbReference type="ARBA" id="ARBA00023125"/>
    </source>
</evidence>
<evidence type="ECO:0000256" key="5">
    <source>
        <dbReference type="ARBA" id="ARBA00023038"/>
    </source>
</evidence>
<dbReference type="PhylomeDB" id="B4II04"/>
<evidence type="ECO:0000256" key="9">
    <source>
        <dbReference type="PROSITE-ProRule" id="PRU00108"/>
    </source>
</evidence>
<dbReference type="STRING" id="7238.B4II04"/>
<keyword evidence="3" id="KW-0677">Repeat</keyword>
<dbReference type="PROSITE" id="PS00478">
    <property type="entry name" value="LIM_DOMAIN_1"/>
    <property type="match status" value="2"/>
</dbReference>
<dbReference type="PANTHER" id="PTHR24208:SF168">
    <property type="entry name" value="PROTEIN APTEROUS"/>
    <property type="match status" value="1"/>
</dbReference>
<dbReference type="InterPro" id="IPR009057">
    <property type="entry name" value="Homeodomain-like_sf"/>
</dbReference>
<feature type="region of interest" description="Disordered" evidence="12">
    <location>
        <begin position="177"/>
        <end position="207"/>
    </location>
</feature>
<dbReference type="FunFam" id="2.10.110.10:FF:000114">
    <property type="entry name" value="Apterous, isoform B"/>
    <property type="match status" value="1"/>
</dbReference>
<dbReference type="SMR" id="B4II04"/>
<keyword evidence="2 10" id="KW-0479">Metal-binding</keyword>
<evidence type="ECO:0000256" key="7">
    <source>
        <dbReference type="ARBA" id="ARBA00023155"/>
    </source>
</evidence>
<evidence type="ECO:0000256" key="3">
    <source>
        <dbReference type="ARBA" id="ARBA00022737"/>
    </source>
</evidence>
<evidence type="ECO:0000256" key="8">
    <source>
        <dbReference type="ARBA" id="ARBA00023242"/>
    </source>
</evidence>
<evidence type="ECO:0000256" key="1">
    <source>
        <dbReference type="ARBA" id="ARBA00004123"/>
    </source>
</evidence>
<evidence type="ECO:0000256" key="11">
    <source>
        <dbReference type="RuleBase" id="RU000682"/>
    </source>
</evidence>
<dbReference type="GO" id="GO:0030182">
    <property type="term" value="P:neuron differentiation"/>
    <property type="evidence" value="ECO:0007669"/>
    <property type="project" value="TreeGrafter"/>
</dbReference>
<name>B4II04_DROSE</name>
<evidence type="ECO:0000256" key="4">
    <source>
        <dbReference type="ARBA" id="ARBA00022833"/>
    </source>
</evidence>
<keyword evidence="8 9" id="KW-0539">Nucleus</keyword>
<dbReference type="SMART" id="SM00132">
    <property type="entry name" value="LIM"/>
    <property type="match status" value="2"/>
</dbReference>
<keyword evidence="7 9" id="KW-0371">Homeobox</keyword>
<dbReference type="GO" id="GO:0005634">
    <property type="term" value="C:nucleus"/>
    <property type="evidence" value="ECO:0007669"/>
    <property type="project" value="UniProtKB-SubCell"/>
</dbReference>
<keyword evidence="4 10" id="KW-0862">Zinc</keyword>
<dbReference type="SMART" id="SM00389">
    <property type="entry name" value="HOX"/>
    <property type="match status" value="1"/>
</dbReference>
<dbReference type="OMA" id="IHYELAV"/>
<accession>B4II04</accession>
<dbReference type="FunFam" id="1.10.10.60:FF:000027">
    <property type="entry name" value="LIM/homeobox protein Lhx9"/>
    <property type="match status" value="1"/>
</dbReference>
<dbReference type="GO" id="GO:0046872">
    <property type="term" value="F:metal ion binding"/>
    <property type="evidence" value="ECO:0007669"/>
    <property type="project" value="UniProtKB-KW"/>
</dbReference>
<protein>
    <submittedName>
        <fullName evidence="15">GM16501</fullName>
    </submittedName>
</protein>
<dbReference type="CDD" id="cd09369">
    <property type="entry name" value="LIM1_Lhx2_Lhx9"/>
    <property type="match status" value="1"/>
</dbReference>
<dbReference type="HOGENOM" id="CLU_027802_2_2_1"/>
<evidence type="ECO:0000259" key="13">
    <source>
        <dbReference type="PROSITE" id="PS50023"/>
    </source>
</evidence>
<evidence type="ECO:0000313" key="16">
    <source>
        <dbReference type="Proteomes" id="UP000001292"/>
    </source>
</evidence>
<organism evidence="16">
    <name type="scientific">Drosophila sechellia</name>
    <name type="common">Fruit fly</name>
    <dbReference type="NCBI Taxonomy" id="7238"/>
    <lineage>
        <taxon>Eukaryota</taxon>
        <taxon>Metazoa</taxon>
        <taxon>Ecdysozoa</taxon>
        <taxon>Arthropoda</taxon>
        <taxon>Hexapoda</taxon>
        <taxon>Insecta</taxon>
        <taxon>Pterygota</taxon>
        <taxon>Neoptera</taxon>
        <taxon>Endopterygota</taxon>
        <taxon>Diptera</taxon>
        <taxon>Brachycera</taxon>
        <taxon>Muscomorpha</taxon>
        <taxon>Ephydroidea</taxon>
        <taxon>Drosophilidae</taxon>
        <taxon>Drosophila</taxon>
        <taxon>Sophophora</taxon>
    </lineage>
</organism>
<feature type="domain" description="Homeobox" evidence="14">
    <location>
        <begin position="431"/>
        <end position="491"/>
    </location>
</feature>
<keyword evidence="6 9" id="KW-0238">DNA-binding</keyword>
<evidence type="ECO:0000256" key="12">
    <source>
        <dbReference type="SAM" id="MobiDB-lite"/>
    </source>
</evidence>
<evidence type="ECO:0000256" key="10">
    <source>
        <dbReference type="PROSITE-ProRule" id="PRU00125"/>
    </source>
</evidence>
<sequence length="535" mass="58908">MEAQELAIHCLSLLPPAQPKSSAVASAATIVCRIVCPTTQSTASVLVSILKSGNYKIYGSPAPTDFRKGIPSEENERREQQSARFLGPGAREKSPTPPVAHQGSNQCGSAAGANNNHPLFRACSSSSCPDICDHSTKPFGNAYGTESFRSYETADRATFEDSAAKFSISRSRTDCTEVSDETTSGISFKTEPFGPPSSPESTSDSKITRNLDDCSGCGRQIQDRFYLSAVEKRWHASCLQCYACRQPLERESSCYSRDGNIYCKNDYYSFFGTRRCSRCLASISSNELVMRARNLVFHVNCFCCTVCHTPLTKGDQYGIIDALIYCRTHYSIAREGDTASSSMSATYPYSAQFGSPHNDSSSPHSDPSRSIVPTGIFVPASHVINGLPQPARQKGRPRKRKPKDIEAFTANIDLNTEYVDFGRGSHLSSSSRTKRMRTSFKHHQLRTMKSYFAINHNPDAKDLKQLSQKTGLPKRVLQVWFQNARAKWRRMMMKQDGSGLLEKGEGALDLDSISVHSPTSFILGGPNSTPPLNLD</sequence>
<evidence type="ECO:0000259" key="14">
    <source>
        <dbReference type="PROSITE" id="PS50071"/>
    </source>
</evidence>
<dbReference type="GO" id="GO:0007444">
    <property type="term" value="P:imaginal disc development"/>
    <property type="evidence" value="ECO:0007669"/>
    <property type="project" value="UniProtKB-ARBA"/>
</dbReference>
<evidence type="ECO:0000313" key="15">
    <source>
        <dbReference type="EMBL" id="EDW49530.1"/>
    </source>
</evidence>
<dbReference type="PANTHER" id="PTHR24208">
    <property type="entry name" value="LIM/HOMEOBOX PROTEIN LHX"/>
    <property type="match status" value="1"/>
</dbReference>
<dbReference type="SUPFAM" id="SSF46689">
    <property type="entry name" value="Homeodomain-like"/>
    <property type="match status" value="1"/>
</dbReference>
<feature type="region of interest" description="Disordered" evidence="12">
    <location>
        <begin position="62"/>
        <end position="110"/>
    </location>
</feature>
<comment type="subcellular location">
    <subcellularLocation>
        <location evidence="1 9 11">Nucleus</location>
    </subcellularLocation>
</comment>
<dbReference type="AlphaFoldDB" id="B4II04"/>
<proteinExistence type="predicted"/>
<dbReference type="FunFam" id="2.10.110.10:FF:000116">
    <property type="entry name" value="Ap, isoform A"/>
    <property type="match status" value="1"/>
</dbReference>
<dbReference type="Gene3D" id="2.10.110.10">
    <property type="entry name" value="Cysteine Rich Protein"/>
    <property type="match status" value="2"/>
</dbReference>
<dbReference type="Proteomes" id="UP000001292">
    <property type="component" value="Unassembled WGS sequence"/>
</dbReference>
<dbReference type="Pfam" id="PF00046">
    <property type="entry name" value="Homeodomain"/>
    <property type="match status" value="1"/>
</dbReference>
<gene>
    <name evidence="15" type="primary">Dsec\GM16501</name>
    <name evidence="15" type="ORF">Dsec_GM16501</name>
</gene>
<dbReference type="GO" id="GO:0000977">
    <property type="term" value="F:RNA polymerase II transcription regulatory region sequence-specific DNA binding"/>
    <property type="evidence" value="ECO:0007669"/>
    <property type="project" value="TreeGrafter"/>
</dbReference>
<dbReference type="SUPFAM" id="SSF57716">
    <property type="entry name" value="Glucocorticoid receptor-like (DNA-binding domain)"/>
    <property type="match status" value="2"/>
</dbReference>
<dbReference type="InterPro" id="IPR001781">
    <property type="entry name" value="Znf_LIM"/>
</dbReference>
<feature type="DNA-binding region" description="Homeobox" evidence="9">
    <location>
        <begin position="433"/>
        <end position="492"/>
    </location>
</feature>
<dbReference type="Gene3D" id="1.10.10.60">
    <property type="entry name" value="Homeodomain-like"/>
    <property type="match status" value="1"/>
</dbReference>
<dbReference type="CDD" id="cd00086">
    <property type="entry name" value="homeodomain"/>
    <property type="match status" value="1"/>
</dbReference>
<dbReference type="PROSITE" id="PS50023">
    <property type="entry name" value="LIM_DOMAIN_2"/>
    <property type="match status" value="2"/>
</dbReference>
<feature type="domain" description="LIM zinc-binding" evidence="13">
    <location>
        <begin position="274"/>
        <end position="336"/>
    </location>
</feature>
<dbReference type="GO" id="GO:0000981">
    <property type="term" value="F:DNA-binding transcription factor activity, RNA polymerase II-specific"/>
    <property type="evidence" value="ECO:0007669"/>
    <property type="project" value="InterPro"/>
</dbReference>
<dbReference type="PROSITE" id="PS50071">
    <property type="entry name" value="HOMEOBOX_2"/>
    <property type="match status" value="1"/>
</dbReference>
<reference evidence="15 16" key="1">
    <citation type="journal article" date="2007" name="Nature">
        <title>Evolution of genes and genomes on the Drosophila phylogeny.</title>
        <authorList>
            <consortium name="Drosophila 12 Genomes Consortium"/>
            <person name="Clark A.G."/>
            <person name="Eisen M.B."/>
            <person name="Smith D.R."/>
            <person name="Bergman C.M."/>
            <person name="Oliver B."/>
            <person name="Markow T.A."/>
            <person name="Kaufman T.C."/>
            <person name="Kellis M."/>
            <person name="Gelbart W."/>
            <person name="Iyer V.N."/>
            <person name="Pollard D.A."/>
            <person name="Sackton T.B."/>
            <person name="Larracuente A.M."/>
            <person name="Singh N.D."/>
            <person name="Abad J.P."/>
            <person name="Abt D.N."/>
            <person name="Adryan B."/>
            <person name="Aguade M."/>
            <person name="Akashi H."/>
            <person name="Anderson W.W."/>
            <person name="Aquadro C.F."/>
            <person name="Ardell D.H."/>
            <person name="Arguello R."/>
            <person name="Artieri C.G."/>
            <person name="Barbash D.A."/>
            <person name="Barker D."/>
            <person name="Barsanti P."/>
            <person name="Batterham P."/>
            <person name="Batzoglou S."/>
            <person name="Begun D."/>
            <person name="Bhutkar A."/>
            <person name="Blanco E."/>
            <person name="Bosak S.A."/>
            <person name="Bradley R.K."/>
            <person name="Brand A.D."/>
            <person name="Brent M.R."/>
            <person name="Brooks A.N."/>
            <person name="Brown R.H."/>
            <person name="Butlin R.K."/>
            <person name="Caggese C."/>
            <person name="Calvi B.R."/>
            <person name="Bernardo de Carvalho A."/>
            <person name="Caspi A."/>
            <person name="Castrezana S."/>
            <person name="Celniker S.E."/>
            <person name="Chang J.L."/>
            <person name="Chapple C."/>
            <person name="Chatterji S."/>
            <person name="Chinwalla A."/>
            <person name="Civetta A."/>
            <person name="Clifton S.W."/>
            <person name="Comeron J.M."/>
            <person name="Costello J.C."/>
            <person name="Coyne J.A."/>
            <person name="Daub J."/>
            <person name="David R.G."/>
            <person name="Delcher A.L."/>
            <person name="Delehaunty K."/>
            <person name="Do C.B."/>
            <person name="Ebling H."/>
            <person name="Edwards K."/>
            <person name="Eickbush T."/>
            <person name="Evans J.D."/>
            <person name="Filipski A."/>
            <person name="Findeiss S."/>
            <person name="Freyhult E."/>
            <person name="Fulton L."/>
            <person name="Fulton R."/>
            <person name="Garcia A.C."/>
            <person name="Gardiner A."/>
            <person name="Garfield D.A."/>
            <person name="Garvin B.E."/>
            <person name="Gibson G."/>
            <person name="Gilbert D."/>
            <person name="Gnerre S."/>
            <person name="Godfrey J."/>
            <person name="Good R."/>
            <person name="Gotea V."/>
            <person name="Gravely B."/>
            <person name="Greenberg A.J."/>
            <person name="Griffiths-Jones S."/>
            <person name="Gross S."/>
            <person name="Guigo R."/>
            <person name="Gustafson E.A."/>
            <person name="Haerty W."/>
            <person name="Hahn M.W."/>
            <person name="Halligan D.L."/>
            <person name="Halpern A.L."/>
            <person name="Halter G.M."/>
            <person name="Han M.V."/>
            <person name="Heger A."/>
            <person name="Hillier L."/>
            <person name="Hinrichs A.S."/>
            <person name="Holmes I."/>
            <person name="Hoskins R.A."/>
            <person name="Hubisz M.J."/>
            <person name="Hultmark D."/>
            <person name="Huntley M.A."/>
            <person name="Jaffe D.B."/>
            <person name="Jagadeeshan S."/>
            <person name="Jeck W.R."/>
            <person name="Johnson J."/>
            <person name="Jones C.D."/>
            <person name="Jordan W.C."/>
            <person name="Karpen G.H."/>
            <person name="Kataoka E."/>
            <person name="Keightley P.D."/>
            <person name="Kheradpour P."/>
            <person name="Kirkness E.F."/>
            <person name="Koerich L.B."/>
            <person name="Kristiansen K."/>
            <person name="Kudrna D."/>
            <person name="Kulathinal R.J."/>
            <person name="Kumar S."/>
            <person name="Kwok R."/>
            <person name="Lander E."/>
            <person name="Langley C.H."/>
            <person name="Lapoint R."/>
            <person name="Lazzaro B.P."/>
            <person name="Lee S.J."/>
            <person name="Levesque L."/>
            <person name="Li R."/>
            <person name="Lin C.F."/>
            <person name="Lin M.F."/>
            <person name="Lindblad-Toh K."/>
            <person name="Llopart A."/>
            <person name="Long M."/>
            <person name="Low L."/>
            <person name="Lozovsky E."/>
            <person name="Lu J."/>
            <person name="Luo M."/>
            <person name="Machado C.A."/>
            <person name="Makalowski W."/>
            <person name="Marzo M."/>
            <person name="Matsuda M."/>
            <person name="Matzkin L."/>
            <person name="McAllister B."/>
            <person name="McBride C.S."/>
            <person name="McKernan B."/>
            <person name="McKernan K."/>
            <person name="Mendez-Lago M."/>
            <person name="Minx P."/>
            <person name="Mollenhauer M.U."/>
            <person name="Montooth K."/>
            <person name="Mount S.M."/>
            <person name="Mu X."/>
            <person name="Myers E."/>
            <person name="Negre B."/>
            <person name="Newfeld S."/>
            <person name="Nielsen R."/>
            <person name="Noor M.A."/>
            <person name="O'Grady P."/>
            <person name="Pachter L."/>
            <person name="Papaceit M."/>
            <person name="Parisi M.J."/>
            <person name="Parisi M."/>
            <person name="Parts L."/>
            <person name="Pedersen J.S."/>
            <person name="Pesole G."/>
            <person name="Phillippy A.M."/>
            <person name="Ponting C.P."/>
            <person name="Pop M."/>
            <person name="Porcelli D."/>
            <person name="Powell J.R."/>
            <person name="Prohaska S."/>
            <person name="Pruitt K."/>
            <person name="Puig M."/>
            <person name="Quesneville H."/>
            <person name="Ram K.R."/>
            <person name="Rand D."/>
            <person name="Rasmussen M.D."/>
            <person name="Reed L.K."/>
            <person name="Reenan R."/>
            <person name="Reily A."/>
            <person name="Remington K.A."/>
            <person name="Rieger T.T."/>
            <person name="Ritchie M.G."/>
            <person name="Robin C."/>
            <person name="Rogers Y.H."/>
            <person name="Rohde C."/>
            <person name="Rozas J."/>
            <person name="Rubenfield M.J."/>
            <person name="Ruiz A."/>
            <person name="Russo S."/>
            <person name="Salzberg S.L."/>
            <person name="Sanchez-Gracia A."/>
            <person name="Saranga D.J."/>
            <person name="Sato H."/>
            <person name="Schaeffer S.W."/>
            <person name="Schatz M.C."/>
            <person name="Schlenke T."/>
            <person name="Schwartz R."/>
            <person name="Segarra C."/>
            <person name="Singh R.S."/>
            <person name="Sirot L."/>
            <person name="Sirota M."/>
            <person name="Sisneros N.B."/>
            <person name="Smith C.D."/>
            <person name="Smith T.F."/>
            <person name="Spieth J."/>
            <person name="Stage D.E."/>
            <person name="Stark A."/>
            <person name="Stephan W."/>
            <person name="Strausberg R.L."/>
            <person name="Strempel S."/>
            <person name="Sturgill D."/>
            <person name="Sutton G."/>
            <person name="Sutton G.G."/>
            <person name="Tao W."/>
            <person name="Teichmann S."/>
            <person name="Tobari Y.N."/>
            <person name="Tomimura Y."/>
            <person name="Tsolas J.M."/>
            <person name="Valente V.L."/>
            <person name="Venter E."/>
            <person name="Venter J.C."/>
            <person name="Vicario S."/>
            <person name="Vieira F.G."/>
            <person name="Vilella A.J."/>
            <person name="Villasante A."/>
            <person name="Walenz B."/>
            <person name="Wang J."/>
            <person name="Wasserman M."/>
            <person name="Watts T."/>
            <person name="Wilson D."/>
            <person name="Wilson R.K."/>
            <person name="Wing R.A."/>
            <person name="Wolfner M.F."/>
            <person name="Wong A."/>
            <person name="Wong G.K."/>
            <person name="Wu C.I."/>
            <person name="Wu G."/>
            <person name="Yamamoto D."/>
            <person name="Yang H.P."/>
            <person name="Yang S.P."/>
            <person name="Yorke J.A."/>
            <person name="Yoshida K."/>
            <person name="Zdobnov E."/>
            <person name="Zhang P."/>
            <person name="Zhang Y."/>
            <person name="Zimin A.V."/>
            <person name="Baldwin J."/>
            <person name="Abdouelleil A."/>
            <person name="Abdulkadir J."/>
            <person name="Abebe A."/>
            <person name="Abera B."/>
            <person name="Abreu J."/>
            <person name="Acer S.C."/>
            <person name="Aftuck L."/>
            <person name="Alexander A."/>
            <person name="An P."/>
            <person name="Anderson E."/>
            <person name="Anderson S."/>
            <person name="Arachi H."/>
            <person name="Azer M."/>
            <person name="Bachantsang P."/>
            <person name="Barry A."/>
            <person name="Bayul T."/>
            <person name="Berlin A."/>
            <person name="Bessette D."/>
            <person name="Bloom T."/>
            <person name="Blye J."/>
            <person name="Boguslavskiy L."/>
            <person name="Bonnet C."/>
            <person name="Boukhgalter B."/>
            <person name="Bourzgui I."/>
            <person name="Brown A."/>
            <person name="Cahill P."/>
            <person name="Channer S."/>
            <person name="Cheshatsang Y."/>
            <person name="Chuda L."/>
            <person name="Citroen M."/>
            <person name="Collymore A."/>
            <person name="Cooke P."/>
            <person name="Costello M."/>
            <person name="D'Aco K."/>
            <person name="Daza R."/>
            <person name="De Haan G."/>
            <person name="DeGray S."/>
            <person name="DeMaso C."/>
            <person name="Dhargay N."/>
            <person name="Dooley K."/>
            <person name="Dooley E."/>
            <person name="Doricent M."/>
            <person name="Dorje P."/>
            <person name="Dorjee K."/>
            <person name="Dupes A."/>
            <person name="Elong R."/>
            <person name="Falk J."/>
            <person name="Farina A."/>
            <person name="Faro S."/>
            <person name="Ferguson D."/>
            <person name="Fisher S."/>
            <person name="Foley C.D."/>
            <person name="Franke A."/>
            <person name="Friedrich D."/>
            <person name="Gadbois L."/>
            <person name="Gearin G."/>
            <person name="Gearin C.R."/>
            <person name="Giannoukos G."/>
            <person name="Goode T."/>
            <person name="Graham J."/>
            <person name="Grandbois E."/>
            <person name="Grewal S."/>
            <person name="Gyaltsen K."/>
            <person name="Hafez N."/>
            <person name="Hagos B."/>
            <person name="Hall J."/>
            <person name="Henson C."/>
            <person name="Hollinger A."/>
            <person name="Honan T."/>
            <person name="Huard M.D."/>
            <person name="Hughes L."/>
            <person name="Hurhula B."/>
            <person name="Husby M.E."/>
            <person name="Kamat A."/>
            <person name="Kanga B."/>
            <person name="Kashin S."/>
            <person name="Khazanovich D."/>
            <person name="Kisner P."/>
            <person name="Lance K."/>
            <person name="Lara M."/>
            <person name="Lee W."/>
            <person name="Lennon N."/>
            <person name="Letendre F."/>
            <person name="LeVine R."/>
            <person name="Lipovsky A."/>
            <person name="Liu X."/>
            <person name="Liu J."/>
            <person name="Liu S."/>
            <person name="Lokyitsang T."/>
            <person name="Lokyitsang Y."/>
            <person name="Lubonja R."/>
            <person name="Lui A."/>
            <person name="MacDonald P."/>
            <person name="Magnisalis V."/>
            <person name="Maru K."/>
            <person name="Matthews C."/>
            <person name="McCusker W."/>
            <person name="McDonough S."/>
            <person name="Mehta T."/>
            <person name="Meldrim J."/>
            <person name="Meneus L."/>
            <person name="Mihai O."/>
            <person name="Mihalev A."/>
            <person name="Mihova T."/>
            <person name="Mittelman R."/>
            <person name="Mlenga V."/>
            <person name="Montmayeur A."/>
            <person name="Mulrain L."/>
            <person name="Navidi A."/>
            <person name="Naylor J."/>
            <person name="Negash T."/>
            <person name="Nguyen T."/>
            <person name="Nguyen N."/>
            <person name="Nicol R."/>
            <person name="Norbu C."/>
            <person name="Norbu N."/>
            <person name="Novod N."/>
            <person name="O'Neill B."/>
            <person name="Osman S."/>
            <person name="Markiewicz E."/>
            <person name="Oyono O.L."/>
            <person name="Patti C."/>
            <person name="Phunkhang P."/>
            <person name="Pierre F."/>
            <person name="Priest M."/>
            <person name="Raghuraman S."/>
            <person name="Rege F."/>
            <person name="Reyes R."/>
            <person name="Rise C."/>
            <person name="Rogov P."/>
            <person name="Ross K."/>
            <person name="Ryan E."/>
            <person name="Settipalli S."/>
            <person name="Shea T."/>
            <person name="Sherpa N."/>
            <person name="Shi L."/>
            <person name="Shih D."/>
            <person name="Sparrow T."/>
            <person name="Spaulding J."/>
            <person name="Stalker J."/>
            <person name="Stange-Thomann N."/>
            <person name="Stavropoulos S."/>
            <person name="Stone C."/>
            <person name="Strader C."/>
            <person name="Tesfaye S."/>
            <person name="Thomson T."/>
            <person name="Thoulutsang Y."/>
            <person name="Thoulutsang D."/>
            <person name="Topham K."/>
            <person name="Topping I."/>
            <person name="Tsamla T."/>
            <person name="Vassiliev H."/>
            <person name="Vo A."/>
            <person name="Wangchuk T."/>
            <person name="Wangdi T."/>
            <person name="Weiand M."/>
            <person name="Wilkinson J."/>
            <person name="Wilson A."/>
            <person name="Yadav S."/>
            <person name="Young G."/>
            <person name="Yu Q."/>
            <person name="Zembek L."/>
            <person name="Zhong D."/>
            <person name="Zimmer A."/>
            <person name="Zwirko Z."/>
            <person name="Jaffe D.B."/>
            <person name="Alvarez P."/>
            <person name="Brockman W."/>
            <person name="Butler J."/>
            <person name="Chin C."/>
            <person name="Gnerre S."/>
            <person name="Grabherr M."/>
            <person name="Kleber M."/>
            <person name="Mauceli E."/>
            <person name="MacCallum I."/>
        </authorList>
    </citation>
    <scope>NUCLEOTIDE SEQUENCE [LARGE SCALE GENOMIC DNA]</scope>
    <source>
        <strain evidence="16">Rob3c / Tucson 14021-0248.25</strain>
    </source>
</reference>
<dbReference type="EMBL" id="CH480841">
    <property type="protein sequence ID" value="EDW49530.1"/>
    <property type="molecule type" value="Genomic_DNA"/>
</dbReference>
<feature type="domain" description="LIM zinc-binding" evidence="13">
    <location>
        <begin position="212"/>
        <end position="273"/>
    </location>
</feature>
<dbReference type="CDD" id="cd09377">
    <property type="entry name" value="LIM2_Lhx2_Lhx9"/>
    <property type="match status" value="1"/>
</dbReference>
<dbReference type="PROSITE" id="PS00027">
    <property type="entry name" value="HOMEOBOX_1"/>
    <property type="match status" value="1"/>
</dbReference>
<keyword evidence="5 10" id="KW-0440">LIM domain</keyword>
<dbReference type="InterPro" id="IPR050453">
    <property type="entry name" value="LIM_Homeobox_TF"/>
</dbReference>
<dbReference type="Pfam" id="PF00412">
    <property type="entry name" value="LIM"/>
    <property type="match status" value="2"/>
</dbReference>
<feature type="compositionally biased region" description="Basic and acidic residues" evidence="12">
    <location>
        <begin position="65"/>
        <end position="81"/>
    </location>
</feature>
<dbReference type="InterPro" id="IPR001356">
    <property type="entry name" value="HD"/>
</dbReference>
<keyword evidence="16" id="KW-1185">Reference proteome</keyword>
<dbReference type="InterPro" id="IPR017970">
    <property type="entry name" value="Homeobox_CS"/>
</dbReference>